<dbReference type="InterPro" id="IPR055957">
    <property type="entry name" value="DUF7535"/>
</dbReference>
<keyword evidence="4" id="KW-1185">Reference proteome</keyword>
<dbReference type="PATRIC" id="fig|523841.21.peg.1686"/>
<evidence type="ECO:0000256" key="1">
    <source>
        <dbReference type="SAM" id="MobiDB-lite"/>
    </source>
</evidence>
<dbReference type="EMBL" id="AOLO01000007">
    <property type="protein sequence ID" value="EMA02573.1"/>
    <property type="molecule type" value="Genomic_DNA"/>
</dbReference>
<comment type="caution">
    <text evidence="3">The sequence shown here is derived from an EMBL/GenBank/DDBJ whole genome shotgun (WGS) entry which is preliminary data.</text>
</comment>
<dbReference type="Proteomes" id="UP000011603">
    <property type="component" value="Unassembled WGS sequence"/>
</dbReference>
<name>M0J2N3_HALMT</name>
<accession>M0J2N3</accession>
<feature type="transmembrane region" description="Helical" evidence="2">
    <location>
        <begin position="84"/>
        <end position="110"/>
    </location>
</feature>
<keyword evidence="2" id="KW-0472">Membrane</keyword>
<feature type="region of interest" description="Disordered" evidence="1">
    <location>
        <begin position="1"/>
        <end position="34"/>
    </location>
</feature>
<organism evidence="3 4">
    <name type="scientific">Haloferax mediterranei (strain ATCC 33500 / DSM 1411 / JCM 8866 / NBRC 14739 / NCIMB 2177 / R-4)</name>
    <name type="common">Halobacterium mediterranei</name>
    <dbReference type="NCBI Taxonomy" id="523841"/>
    <lineage>
        <taxon>Archaea</taxon>
        <taxon>Methanobacteriati</taxon>
        <taxon>Methanobacteriota</taxon>
        <taxon>Stenosarchaea group</taxon>
        <taxon>Halobacteria</taxon>
        <taxon>Halobacteriales</taxon>
        <taxon>Haloferacaceae</taxon>
        <taxon>Haloferax</taxon>
    </lineage>
</organism>
<reference evidence="3 4" key="1">
    <citation type="journal article" date="2014" name="PLoS Genet.">
        <title>Phylogenetically driven sequencing of extremely halophilic archaea reveals strategies for static and dynamic osmo-response.</title>
        <authorList>
            <person name="Becker E.A."/>
            <person name="Seitzer P.M."/>
            <person name="Tritt A."/>
            <person name="Larsen D."/>
            <person name="Krusor M."/>
            <person name="Yao A.I."/>
            <person name="Wu D."/>
            <person name="Madern D."/>
            <person name="Eisen J.A."/>
            <person name="Darling A.E."/>
            <person name="Facciotti M.T."/>
        </authorList>
    </citation>
    <scope>NUCLEOTIDE SEQUENCE [LARGE SCALE GENOMIC DNA]</scope>
    <source>
        <strain evidence="4">ATCC 33500 / DSM 1411 / JCM 8866 / NBRC 14739 / NCIMB 2177 / R-4</strain>
    </source>
</reference>
<evidence type="ECO:0000313" key="3">
    <source>
        <dbReference type="EMBL" id="EMA02573.1"/>
    </source>
</evidence>
<evidence type="ECO:0000313" key="4">
    <source>
        <dbReference type="Proteomes" id="UP000011603"/>
    </source>
</evidence>
<dbReference type="AlphaFoldDB" id="M0J2N3"/>
<feature type="compositionally biased region" description="Basic and acidic residues" evidence="1">
    <location>
        <begin position="23"/>
        <end position="34"/>
    </location>
</feature>
<sequence length="124" mass="13792">MTTKSRPTWKTDDSTSVPIAAGRKSERSTDTGEFGRKRVGGHLILVANLQFAMSEDDSLSLSQKAYRSVTPETSMHPNIEMDSIGWTMFLILVVLMLPLLPFLIIVYALSKGFDYFAGQRGSEM</sequence>
<keyword evidence="2" id="KW-0812">Transmembrane</keyword>
<protein>
    <submittedName>
        <fullName evidence="3">Uncharacterized protein</fullName>
    </submittedName>
</protein>
<dbReference type="PaxDb" id="523841-HFX_0418"/>
<dbReference type="Pfam" id="PF24379">
    <property type="entry name" value="DUF7535"/>
    <property type="match status" value="1"/>
</dbReference>
<evidence type="ECO:0000256" key="2">
    <source>
        <dbReference type="SAM" id="Phobius"/>
    </source>
</evidence>
<keyword evidence="2" id="KW-1133">Transmembrane helix</keyword>
<proteinExistence type="predicted"/>
<gene>
    <name evidence="3" type="ORF">C439_08320</name>
</gene>